<comment type="subcellular location">
    <subcellularLocation>
        <location evidence="1">Membrane</location>
    </subcellularLocation>
</comment>
<keyword evidence="4" id="KW-0029">Amino-acid transport</keyword>
<feature type="transmembrane region" description="Helical" evidence="7">
    <location>
        <begin position="30"/>
        <end position="54"/>
    </location>
</feature>
<dbReference type="Pfam" id="PF01490">
    <property type="entry name" value="Aa_trans"/>
    <property type="match status" value="1"/>
</dbReference>
<keyword evidence="10" id="KW-1185">Reference proteome</keyword>
<dbReference type="InterPro" id="IPR013057">
    <property type="entry name" value="AA_transpt_TM"/>
</dbReference>
<feature type="domain" description="Amino acid transporter transmembrane" evidence="8">
    <location>
        <begin position="1"/>
        <end position="121"/>
    </location>
</feature>
<reference evidence="9" key="1">
    <citation type="submission" date="2023-08" db="EMBL/GenBank/DDBJ databases">
        <title>A de novo genome assembly of Solanum verrucosum Schlechtendal, a Mexican diploid species geographically isolated from the other diploid A-genome species in potato relatives.</title>
        <authorList>
            <person name="Hosaka K."/>
        </authorList>
    </citation>
    <scope>NUCLEOTIDE SEQUENCE</scope>
    <source>
        <tissue evidence="9">Young leaves</tissue>
    </source>
</reference>
<evidence type="ECO:0000256" key="2">
    <source>
        <dbReference type="ARBA" id="ARBA00022448"/>
    </source>
</evidence>
<evidence type="ECO:0000256" key="4">
    <source>
        <dbReference type="ARBA" id="ARBA00022970"/>
    </source>
</evidence>
<evidence type="ECO:0000259" key="8">
    <source>
        <dbReference type="Pfam" id="PF01490"/>
    </source>
</evidence>
<keyword evidence="3 7" id="KW-0812">Transmembrane</keyword>
<feature type="transmembrane region" description="Helical" evidence="7">
    <location>
        <begin position="121"/>
        <end position="139"/>
    </location>
</feature>
<sequence>MATMGYLMYGQNLMSQIKLNLPIGKISLKIAIYTILVNPITKYALVVSPIVTTIEDKLPLRKSKFIVSYFIRTFFVISAVIVALTVPFFGYAMTFTGALLNVTVSIFLPCICYLKIKKSSYLEVMFIGMILVSGSSIAISETYTSLESIISHV</sequence>
<dbReference type="PANTHER" id="PTHR48017">
    <property type="entry name" value="OS05G0424000 PROTEIN-RELATED"/>
    <property type="match status" value="1"/>
</dbReference>
<evidence type="ECO:0000256" key="3">
    <source>
        <dbReference type="ARBA" id="ARBA00022692"/>
    </source>
</evidence>
<name>A0AAF0QZ35_SOLVR</name>
<dbReference type="AlphaFoldDB" id="A0AAF0QZ35"/>
<evidence type="ECO:0000256" key="6">
    <source>
        <dbReference type="ARBA" id="ARBA00023136"/>
    </source>
</evidence>
<dbReference type="GO" id="GO:0006865">
    <property type="term" value="P:amino acid transport"/>
    <property type="evidence" value="ECO:0007669"/>
    <property type="project" value="UniProtKB-KW"/>
</dbReference>
<evidence type="ECO:0000313" key="10">
    <source>
        <dbReference type="Proteomes" id="UP001234989"/>
    </source>
</evidence>
<organism evidence="9 10">
    <name type="scientific">Solanum verrucosum</name>
    <dbReference type="NCBI Taxonomy" id="315347"/>
    <lineage>
        <taxon>Eukaryota</taxon>
        <taxon>Viridiplantae</taxon>
        <taxon>Streptophyta</taxon>
        <taxon>Embryophyta</taxon>
        <taxon>Tracheophyta</taxon>
        <taxon>Spermatophyta</taxon>
        <taxon>Magnoliopsida</taxon>
        <taxon>eudicotyledons</taxon>
        <taxon>Gunneridae</taxon>
        <taxon>Pentapetalae</taxon>
        <taxon>asterids</taxon>
        <taxon>lamiids</taxon>
        <taxon>Solanales</taxon>
        <taxon>Solanaceae</taxon>
        <taxon>Solanoideae</taxon>
        <taxon>Solaneae</taxon>
        <taxon>Solanum</taxon>
    </lineage>
</organism>
<keyword evidence="5 7" id="KW-1133">Transmembrane helix</keyword>
<feature type="transmembrane region" description="Helical" evidence="7">
    <location>
        <begin position="66"/>
        <end position="89"/>
    </location>
</feature>
<protein>
    <recommendedName>
        <fullName evidence="8">Amino acid transporter transmembrane domain-containing protein</fullName>
    </recommendedName>
</protein>
<dbReference type="EMBL" id="CP133616">
    <property type="protein sequence ID" value="WMV31430.1"/>
    <property type="molecule type" value="Genomic_DNA"/>
</dbReference>
<feature type="transmembrane region" description="Helical" evidence="7">
    <location>
        <begin position="95"/>
        <end position="114"/>
    </location>
</feature>
<keyword evidence="6 7" id="KW-0472">Membrane</keyword>
<dbReference type="Proteomes" id="UP001234989">
    <property type="component" value="Chromosome 5"/>
</dbReference>
<evidence type="ECO:0000256" key="5">
    <source>
        <dbReference type="ARBA" id="ARBA00022989"/>
    </source>
</evidence>
<evidence type="ECO:0000256" key="1">
    <source>
        <dbReference type="ARBA" id="ARBA00004370"/>
    </source>
</evidence>
<dbReference type="GO" id="GO:0016020">
    <property type="term" value="C:membrane"/>
    <property type="evidence" value="ECO:0007669"/>
    <property type="project" value="UniProtKB-SubCell"/>
</dbReference>
<keyword evidence="2" id="KW-0813">Transport</keyword>
<evidence type="ECO:0000313" key="9">
    <source>
        <dbReference type="EMBL" id="WMV31430.1"/>
    </source>
</evidence>
<gene>
    <name evidence="9" type="ORF">MTR67_024815</name>
</gene>
<evidence type="ECO:0000256" key="7">
    <source>
        <dbReference type="SAM" id="Phobius"/>
    </source>
</evidence>
<proteinExistence type="predicted"/>
<accession>A0AAF0QZ35</accession>